<feature type="binding site" evidence="1">
    <location>
        <position position="66"/>
    </location>
    <ligand>
        <name>ATP</name>
        <dbReference type="ChEBI" id="CHEBI:30616"/>
    </ligand>
</feature>
<dbReference type="InterPro" id="IPR011009">
    <property type="entry name" value="Kinase-like_dom_sf"/>
</dbReference>
<keyword evidence="1" id="KW-0067">ATP-binding</keyword>
<gene>
    <name evidence="3" type="ORF">EJB05_57751</name>
</gene>
<accession>A0A5J9SCP0</accession>
<dbReference type="EMBL" id="RWGY01001100">
    <property type="protein sequence ID" value="TVT97020.1"/>
    <property type="molecule type" value="Genomic_DNA"/>
</dbReference>
<keyword evidence="1" id="KW-0547">Nucleotide-binding</keyword>
<protein>
    <recommendedName>
        <fullName evidence="2">Protein kinase domain-containing protein</fullName>
    </recommendedName>
</protein>
<feature type="non-terminal residue" evidence="3">
    <location>
        <position position="1"/>
    </location>
</feature>
<evidence type="ECO:0000259" key="2">
    <source>
        <dbReference type="PROSITE" id="PS50011"/>
    </source>
</evidence>
<dbReference type="Proteomes" id="UP000324897">
    <property type="component" value="Unassembled WGS sequence"/>
</dbReference>
<evidence type="ECO:0000313" key="4">
    <source>
        <dbReference type="Proteomes" id="UP000324897"/>
    </source>
</evidence>
<dbReference type="Gramene" id="TVT97020">
    <property type="protein sequence ID" value="TVT97020"/>
    <property type="gene ID" value="EJB05_57751"/>
</dbReference>
<dbReference type="GO" id="GO:0004672">
    <property type="term" value="F:protein kinase activity"/>
    <property type="evidence" value="ECO:0007669"/>
    <property type="project" value="InterPro"/>
</dbReference>
<evidence type="ECO:0000256" key="1">
    <source>
        <dbReference type="PROSITE-ProRule" id="PRU10141"/>
    </source>
</evidence>
<sequence>MDYQTSIDNLLEGLLDDKNAKPTDLPITLLKAITRDFSDHLLIGSGGFAQVYKGLLRNGGTVAVKKLANSIVIDEKTYNQEVACLMRAKHKNVVRFLGYCADTQGKICHHSGKFVMADVQQRLLCFEYLPKGSLDQYISSKIMGYLAPEFFRGIVTRQLDIYSLGVIILEILIGQKGHTPVECVLESWKNTSNESLDKSMLEQVKVCAEIGTRCIDLDPAKRPVIQSIIEMLKETETATDDFIENSMSTALTKQQGEETLPALHGGTTKVASNKRYDASVPKVKLGAIPRLNSVPRGKSCTDFGVLVQVMAPRECTEISRIDVDLVAVLSLPKSFRLFHAKDCIKQAIMFVIDHLGPADRLSIVTFNEDQVRCRMPLSILRQREADDRSNRVGRIIVLCYDIDYKIVKENISNEFLVETFHLDESHYATNMQFIGQTTSGIHSYVIEDIERIKDAMAVCIGGLTSVNAMAVKIHLETFEGVTISSIDSAAYHATIDPDDSQTATIHVDDLYAGEHKNFIVRLSIHEGSSERLMAVSGCYRNPKISMEDTIELDCSVVYVLRPTVTAPLMDQAVCPEVAGEVIRFRLLKEVSEMMEGQTELKELKNIWQAIRGSEDGQAAPESTKLSLARDVDEMQRGLYSKGNKLEGTAFALSWITSNRLQRATSKISPSVLLTSFLSRSHDFRTNAMEDMLHDVDREMYADILQGRHLGMVKYR</sequence>
<reference evidence="3 4" key="1">
    <citation type="journal article" date="2019" name="Sci. Rep.">
        <title>A high-quality genome of Eragrostis curvula grass provides insights into Poaceae evolution and supports new strategies to enhance forage quality.</title>
        <authorList>
            <person name="Carballo J."/>
            <person name="Santos B.A.C.M."/>
            <person name="Zappacosta D."/>
            <person name="Garbus I."/>
            <person name="Selva J.P."/>
            <person name="Gallo C.A."/>
            <person name="Diaz A."/>
            <person name="Albertini E."/>
            <person name="Caccamo M."/>
            <person name="Echenique V."/>
        </authorList>
    </citation>
    <scope>NUCLEOTIDE SEQUENCE [LARGE SCALE GENOMIC DNA]</scope>
    <source>
        <strain evidence="4">cv. Victoria</strain>
        <tissue evidence="3">Leaf</tissue>
    </source>
</reference>
<dbReference type="PANTHER" id="PTHR45707">
    <property type="entry name" value="C2 CALCIUM/LIPID-BINDING PLANT PHOSPHORIBOSYLTRANSFERASE FAMILY PROTEIN"/>
    <property type="match status" value="1"/>
</dbReference>
<feature type="domain" description="Protein kinase" evidence="2">
    <location>
        <begin position="1"/>
        <end position="243"/>
    </location>
</feature>
<proteinExistence type="predicted"/>
<comment type="caution">
    <text evidence="3">The sequence shown here is derived from an EMBL/GenBank/DDBJ whole genome shotgun (WGS) entry which is preliminary data.</text>
</comment>
<name>A0A5J9SCP0_9POAL</name>
<organism evidence="3 4">
    <name type="scientific">Eragrostis curvula</name>
    <name type="common">weeping love grass</name>
    <dbReference type="NCBI Taxonomy" id="38414"/>
    <lineage>
        <taxon>Eukaryota</taxon>
        <taxon>Viridiplantae</taxon>
        <taxon>Streptophyta</taxon>
        <taxon>Embryophyta</taxon>
        <taxon>Tracheophyta</taxon>
        <taxon>Spermatophyta</taxon>
        <taxon>Magnoliopsida</taxon>
        <taxon>Liliopsida</taxon>
        <taxon>Poales</taxon>
        <taxon>Poaceae</taxon>
        <taxon>PACMAD clade</taxon>
        <taxon>Chloridoideae</taxon>
        <taxon>Eragrostideae</taxon>
        <taxon>Eragrostidinae</taxon>
        <taxon>Eragrostis</taxon>
    </lineage>
</organism>
<dbReference type="InterPro" id="IPR000719">
    <property type="entry name" value="Prot_kinase_dom"/>
</dbReference>
<dbReference type="OrthoDB" id="679259at2759"/>
<dbReference type="SUPFAM" id="SSF56112">
    <property type="entry name" value="Protein kinase-like (PK-like)"/>
    <property type="match status" value="1"/>
</dbReference>
<dbReference type="Gene3D" id="1.10.510.10">
    <property type="entry name" value="Transferase(Phosphotransferase) domain 1"/>
    <property type="match status" value="1"/>
</dbReference>
<dbReference type="GO" id="GO:0005524">
    <property type="term" value="F:ATP binding"/>
    <property type="evidence" value="ECO:0007669"/>
    <property type="project" value="UniProtKB-UniRule"/>
</dbReference>
<keyword evidence="4" id="KW-1185">Reference proteome</keyword>
<dbReference type="InterPro" id="IPR017441">
    <property type="entry name" value="Protein_kinase_ATP_BS"/>
</dbReference>
<dbReference type="PANTHER" id="PTHR45707:SF80">
    <property type="entry name" value="PROTEIN KINASE DOMAIN-CONTAINING PROTEIN"/>
    <property type="match status" value="1"/>
</dbReference>
<evidence type="ECO:0000313" key="3">
    <source>
        <dbReference type="EMBL" id="TVT97020.1"/>
    </source>
</evidence>
<dbReference type="AlphaFoldDB" id="A0A5J9SCP0"/>
<dbReference type="PROSITE" id="PS50011">
    <property type="entry name" value="PROTEIN_KINASE_DOM"/>
    <property type="match status" value="1"/>
</dbReference>
<dbReference type="FunFam" id="3.30.200.20:FF:000465">
    <property type="entry name" value="Cysteine-rich receptor-like protein kinase 6"/>
    <property type="match status" value="1"/>
</dbReference>
<dbReference type="PROSITE" id="PS00107">
    <property type="entry name" value="PROTEIN_KINASE_ATP"/>
    <property type="match status" value="1"/>
</dbReference>
<dbReference type="Pfam" id="PF00069">
    <property type="entry name" value="Pkinase"/>
    <property type="match status" value="1"/>
</dbReference>
<dbReference type="Gene3D" id="3.30.200.20">
    <property type="entry name" value="Phosphorylase Kinase, domain 1"/>
    <property type="match status" value="1"/>
</dbReference>